<dbReference type="EMBL" id="CP043494">
    <property type="protein sequence ID" value="WNG47985.1"/>
    <property type="molecule type" value="Genomic_DNA"/>
</dbReference>
<evidence type="ECO:0000259" key="3">
    <source>
        <dbReference type="Pfam" id="PF13490"/>
    </source>
</evidence>
<accession>A0ABY9WXW0</accession>
<reference evidence="4 5" key="1">
    <citation type="submission" date="2019-08" db="EMBL/GenBank/DDBJ databases">
        <title>Archangium and Cystobacter genomes.</title>
        <authorList>
            <person name="Chen I.-C.K."/>
            <person name="Wielgoss S."/>
        </authorList>
    </citation>
    <scope>NUCLEOTIDE SEQUENCE [LARGE SCALE GENOMIC DNA]</scope>
    <source>
        <strain evidence="4 5">Cbm 6</strain>
    </source>
</reference>
<dbReference type="InterPro" id="IPR041916">
    <property type="entry name" value="Anti_sigma_zinc_sf"/>
</dbReference>
<proteinExistence type="predicted"/>
<evidence type="ECO:0000313" key="4">
    <source>
        <dbReference type="EMBL" id="WNG47985.1"/>
    </source>
</evidence>
<evidence type="ECO:0000256" key="2">
    <source>
        <dbReference type="SAM" id="Phobius"/>
    </source>
</evidence>
<dbReference type="InterPro" id="IPR027383">
    <property type="entry name" value="Znf_put"/>
</dbReference>
<organism evidence="4 5">
    <name type="scientific">Archangium minus</name>
    <dbReference type="NCBI Taxonomy" id="83450"/>
    <lineage>
        <taxon>Bacteria</taxon>
        <taxon>Pseudomonadati</taxon>
        <taxon>Myxococcota</taxon>
        <taxon>Myxococcia</taxon>
        <taxon>Myxococcales</taxon>
        <taxon>Cystobacterineae</taxon>
        <taxon>Archangiaceae</taxon>
        <taxon>Archangium</taxon>
    </lineage>
</organism>
<gene>
    <name evidence="4" type="ORF">F0U60_30465</name>
</gene>
<dbReference type="Gene3D" id="1.10.10.1320">
    <property type="entry name" value="Anti-sigma factor, zinc-finger domain"/>
    <property type="match status" value="1"/>
</dbReference>
<keyword evidence="5" id="KW-1185">Reference proteome</keyword>
<sequence>MTCQELDSILYPYLDGEFQAEERLEVEAHLTGCAECRQRVNEEARLRQSLRRAARHAVESTRAPDALRSRIQLGVHQEQRRVTRVWWLRASAAAAVVVVMVGGTWMALQPMRHQRFLEDAARRHAKLLPAEISGASHENVEAWFDGKLDHRVSVPRLPDVKLSGARISNVTDRPAAYISYERHPDNEGKPSKRIGLFVFDDARREVEAPPLPSVQVGSSLGYNVAVWREGEIVYELVSDLDESDIRRMLAEQGAAKAKAAPSRPVTPDVAARPVSLQP</sequence>
<dbReference type="RefSeq" id="WP_395804933.1">
    <property type="nucleotide sequence ID" value="NZ_CP043494.1"/>
</dbReference>
<name>A0ABY9WXW0_9BACT</name>
<evidence type="ECO:0000313" key="5">
    <source>
        <dbReference type="Proteomes" id="UP001611383"/>
    </source>
</evidence>
<feature type="transmembrane region" description="Helical" evidence="2">
    <location>
        <begin position="86"/>
        <end position="108"/>
    </location>
</feature>
<dbReference type="Pfam" id="PF13490">
    <property type="entry name" value="zf-HC2"/>
    <property type="match status" value="1"/>
</dbReference>
<feature type="region of interest" description="Disordered" evidence="1">
    <location>
        <begin position="254"/>
        <end position="278"/>
    </location>
</feature>
<protein>
    <submittedName>
        <fullName evidence="4">Transmembrane regulator PrtR</fullName>
    </submittedName>
</protein>
<keyword evidence="2" id="KW-1133">Transmembrane helix</keyword>
<keyword evidence="2 4" id="KW-0812">Transmembrane</keyword>
<feature type="domain" description="Putative zinc-finger" evidence="3">
    <location>
        <begin position="3"/>
        <end position="37"/>
    </location>
</feature>
<keyword evidence="2" id="KW-0472">Membrane</keyword>
<dbReference type="Proteomes" id="UP001611383">
    <property type="component" value="Chromosome"/>
</dbReference>
<evidence type="ECO:0000256" key="1">
    <source>
        <dbReference type="SAM" id="MobiDB-lite"/>
    </source>
</evidence>